<dbReference type="PIR" id="H90133">
    <property type="entry name" value="H90133"/>
</dbReference>
<dbReference type="Pfam" id="PF00338">
    <property type="entry name" value="Ribosomal_S10"/>
    <property type="match status" value="1"/>
</dbReference>
<dbReference type="GO" id="GO:0006412">
    <property type="term" value="P:translation"/>
    <property type="evidence" value="ECO:0007669"/>
    <property type="project" value="InterPro"/>
</dbReference>
<accession>Q98S21</accession>
<dbReference type="SMART" id="SM01403">
    <property type="entry name" value="Ribosomal_S10"/>
    <property type="match status" value="1"/>
</dbReference>
<evidence type="ECO:0000313" key="6">
    <source>
        <dbReference type="EMBL" id="AAK39759.1"/>
    </source>
</evidence>
<evidence type="ECO:0000256" key="4">
    <source>
        <dbReference type="ARBA" id="ARBA00035162"/>
    </source>
</evidence>
<dbReference type="PANTHER" id="PTHR11700">
    <property type="entry name" value="30S RIBOSOMAL PROTEIN S10 FAMILY MEMBER"/>
    <property type="match status" value="1"/>
</dbReference>
<evidence type="ECO:0000259" key="5">
    <source>
        <dbReference type="SMART" id="SM01403"/>
    </source>
</evidence>
<keyword evidence="6" id="KW-0542">Nucleomorph</keyword>
<dbReference type="PRINTS" id="PR00971">
    <property type="entry name" value="RIBOSOMALS10"/>
</dbReference>
<name>Q98S21_GUITH</name>
<dbReference type="InterPro" id="IPR005729">
    <property type="entry name" value="Ribosomal_uS10_euk/arc"/>
</dbReference>
<dbReference type="GeneID" id="857232"/>
<feature type="domain" description="Small ribosomal subunit protein uS10" evidence="5">
    <location>
        <begin position="17"/>
        <end position="111"/>
    </location>
</feature>
<dbReference type="GO" id="GO:0015935">
    <property type="term" value="C:small ribosomal subunit"/>
    <property type="evidence" value="ECO:0007669"/>
    <property type="project" value="InterPro"/>
</dbReference>
<evidence type="ECO:0000256" key="2">
    <source>
        <dbReference type="ARBA" id="ARBA00022980"/>
    </source>
</evidence>
<dbReference type="HAMAP" id="MF_00508">
    <property type="entry name" value="Ribosomal_uS10"/>
    <property type="match status" value="1"/>
</dbReference>
<organism evidence="6 7">
    <name type="scientific">Guillardia theta</name>
    <name type="common">Cryptophyte</name>
    <name type="synonym">Cryptomonas phi</name>
    <dbReference type="NCBI Taxonomy" id="55529"/>
    <lineage>
        <taxon>Eukaryota</taxon>
        <taxon>Cryptophyceae</taxon>
        <taxon>Pyrenomonadales</taxon>
        <taxon>Geminigeraceae</taxon>
        <taxon>Guillardia</taxon>
    </lineage>
</organism>
<dbReference type="SUPFAM" id="SSF54999">
    <property type="entry name" value="Ribosomal protein S10"/>
    <property type="match status" value="1"/>
</dbReference>
<evidence type="ECO:0000256" key="1">
    <source>
        <dbReference type="ARBA" id="ARBA00007102"/>
    </source>
</evidence>
<evidence type="ECO:0000313" key="7">
    <source>
        <dbReference type="Proteomes" id="UP000242167"/>
    </source>
</evidence>
<dbReference type="RefSeq" id="XP_001713450.1">
    <property type="nucleotide sequence ID" value="XM_001713398.1"/>
</dbReference>
<dbReference type="FunFam" id="3.30.70.600:FF:000004">
    <property type="entry name" value="30S ribosomal protein S10"/>
    <property type="match status" value="1"/>
</dbReference>
<evidence type="ECO:0000256" key="3">
    <source>
        <dbReference type="ARBA" id="ARBA00023274"/>
    </source>
</evidence>
<dbReference type="InterPro" id="IPR027486">
    <property type="entry name" value="Ribosomal_uS10_dom"/>
</dbReference>
<keyword evidence="2 6" id="KW-0689">Ribosomal protein</keyword>
<geneLocation type="nucleomorph" evidence="6"/>
<dbReference type="InterPro" id="IPR001848">
    <property type="entry name" value="Ribosomal_uS10"/>
</dbReference>
<comment type="similarity">
    <text evidence="1">Belongs to the universal ribosomal protein uS10 family.</text>
</comment>
<dbReference type="GO" id="GO:0003735">
    <property type="term" value="F:structural constituent of ribosome"/>
    <property type="evidence" value="ECO:0007669"/>
    <property type="project" value="InterPro"/>
</dbReference>
<dbReference type="Proteomes" id="UP000242167">
    <property type="component" value="Nucleomorph 3"/>
</dbReference>
<sequence>MKQYEKINIEKEHEILRITLTSKHLISLEKACKEIIEKNKENNYHIRGPIRIPTKKINLNVRKSPCGEGTNTWDKFEMKIHKRIIDFHSNKSEFNSITPINLDNGIEIDAQILKRI</sequence>
<proteinExistence type="inferred from homology"/>
<dbReference type="InterPro" id="IPR036838">
    <property type="entry name" value="Ribosomal_uS10_dom_sf"/>
</dbReference>
<reference evidence="6 7" key="1">
    <citation type="journal article" date="2001" name="Nature">
        <title>The highly reduced genome of an enslaved algal nucleus.</title>
        <authorList>
            <person name="Douglas S."/>
            <person name="Zauner S."/>
            <person name="Fraunholz M."/>
            <person name="Beaton M."/>
            <person name="Penny S."/>
            <person name="Deng L."/>
            <person name="Wu X."/>
            <person name="Reith M."/>
            <person name="Cavalier-Smith T."/>
            <person name="Maier U."/>
        </authorList>
    </citation>
    <scope>NUCLEOTIDE SEQUENCE [LARGE SCALE GENOMIC DNA]</scope>
</reference>
<dbReference type="AlphaFoldDB" id="Q98S21"/>
<dbReference type="Gene3D" id="3.30.70.600">
    <property type="entry name" value="Ribosomal protein S10 domain"/>
    <property type="match status" value="1"/>
</dbReference>
<gene>
    <name evidence="6" type="primary">rps20</name>
</gene>
<dbReference type="NCBIfam" id="TIGR01046">
    <property type="entry name" value="uS10_euk_arch"/>
    <property type="match status" value="1"/>
</dbReference>
<keyword evidence="3" id="KW-0687">Ribonucleoprotein</keyword>
<dbReference type="EMBL" id="AF083031">
    <property type="protein sequence ID" value="AAK39759.1"/>
    <property type="molecule type" value="Genomic_DNA"/>
</dbReference>
<protein>
    <recommendedName>
        <fullName evidence="4">Small ribosomal subunit protein uS10</fullName>
    </recommendedName>
</protein>